<dbReference type="SUPFAM" id="SSF57667">
    <property type="entry name" value="beta-beta-alpha zinc fingers"/>
    <property type="match status" value="1"/>
</dbReference>
<dbReference type="PROSITE" id="PS00028">
    <property type="entry name" value="ZINC_FINGER_C2H2_1"/>
    <property type="match status" value="2"/>
</dbReference>
<keyword evidence="4" id="KW-1185">Reference proteome</keyword>
<dbReference type="GO" id="GO:0008270">
    <property type="term" value="F:zinc ion binding"/>
    <property type="evidence" value="ECO:0007669"/>
    <property type="project" value="UniProtKB-KW"/>
</dbReference>
<dbReference type="AlphaFoldDB" id="A0A4S8L3L7"/>
<dbReference type="Proteomes" id="UP000297245">
    <property type="component" value="Unassembled WGS sequence"/>
</dbReference>
<feature type="domain" description="C2H2-type" evidence="2">
    <location>
        <begin position="33"/>
        <end position="60"/>
    </location>
</feature>
<evidence type="ECO:0000313" key="3">
    <source>
        <dbReference type="EMBL" id="THU83102.1"/>
    </source>
</evidence>
<keyword evidence="1" id="KW-0862">Zinc</keyword>
<dbReference type="EMBL" id="ML179686">
    <property type="protein sequence ID" value="THU83102.1"/>
    <property type="molecule type" value="Genomic_DNA"/>
</dbReference>
<dbReference type="PROSITE" id="PS50157">
    <property type="entry name" value="ZINC_FINGER_C2H2_2"/>
    <property type="match status" value="1"/>
</dbReference>
<dbReference type="InterPro" id="IPR036236">
    <property type="entry name" value="Znf_C2H2_sf"/>
</dbReference>
<dbReference type="Gene3D" id="3.30.160.60">
    <property type="entry name" value="Classic Zinc Finger"/>
    <property type="match status" value="1"/>
</dbReference>
<dbReference type="SMART" id="SM00355">
    <property type="entry name" value="ZnF_C2H2"/>
    <property type="match status" value="3"/>
</dbReference>
<keyword evidence="1" id="KW-0479">Metal-binding</keyword>
<keyword evidence="1" id="KW-0863">Zinc-finger</keyword>
<sequence length="120" mass="13752">TPDTPESVQDNQVSVAAPQTFTIVTSQRRNSGFPCRTCDRVFTREYTRKVHEEAHATKAAGPLRCREPDCNTTFQRSHDRLRHEVRIHGHEAHTCTICNNMFSSLKSLQRHHCKFSSTQS</sequence>
<protein>
    <recommendedName>
        <fullName evidence="2">C2H2-type domain-containing protein</fullName>
    </recommendedName>
</protein>
<evidence type="ECO:0000259" key="2">
    <source>
        <dbReference type="PROSITE" id="PS50157"/>
    </source>
</evidence>
<feature type="non-terminal residue" evidence="3">
    <location>
        <position position="1"/>
    </location>
</feature>
<reference evidence="3 4" key="1">
    <citation type="journal article" date="2019" name="Nat. Ecol. Evol.">
        <title>Megaphylogeny resolves global patterns of mushroom evolution.</title>
        <authorList>
            <person name="Varga T."/>
            <person name="Krizsan K."/>
            <person name="Foldi C."/>
            <person name="Dima B."/>
            <person name="Sanchez-Garcia M."/>
            <person name="Sanchez-Ramirez S."/>
            <person name="Szollosi G.J."/>
            <person name="Szarkandi J.G."/>
            <person name="Papp V."/>
            <person name="Albert L."/>
            <person name="Andreopoulos W."/>
            <person name="Angelini C."/>
            <person name="Antonin V."/>
            <person name="Barry K.W."/>
            <person name="Bougher N.L."/>
            <person name="Buchanan P."/>
            <person name="Buyck B."/>
            <person name="Bense V."/>
            <person name="Catcheside P."/>
            <person name="Chovatia M."/>
            <person name="Cooper J."/>
            <person name="Damon W."/>
            <person name="Desjardin D."/>
            <person name="Finy P."/>
            <person name="Geml J."/>
            <person name="Haridas S."/>
            <person name="Hughes K."/>
            <person name="Justo A."/>
            <person name="Karasinski D."/>
            <person name="Kautmanova I."/>
            <person name="Kiss B."/>
            <person name="Kocsube S."/>
            <person name="Kotiranta H."/>
            <person name="LaButti K.M."/>
            <person name="Lechner B.E."/>
            <person name="Liimatainen K."/>
            <person name="Lipzen A."/>
            <person name="Lukacs Z."/>
            <person name="Mihaltcheva S."/>
            <person name="Morgado L.N."/>
            <person name="Niskanen T."/>
            <person name="Noordeloos M.E."/>
            <person name="Ohm R.A."/>
            <person name="Ortiz-Santana B."/>
            <person name="Ovrebo C."/>
            <person name="Racz N."/>
            <person name="Riley R."/>
            <person name="Savchenko A."/>
            <person name="Shiryaev A."/>
            <person name="Soop K."/>
            <person name="Spirin V."/>
            <person name="Szebenyi C."/>
            <person name="Tomsovsky M."/>
            <person name="Tulloss R.E."/>
            <person name="Uehling J."/>
            <person name="Grigoriev I.V."/>
            <person name="Vagvolgyi C."/>
            <person name="Papp T."/>
            <person name="Martin F.M."/>
            <person name="Miettinen O."/>
            <person name="Hibbett D.S."/>
            <person name="Nagy L.G."/>
        </authorList>
    </citation>
    <scope>NUCLEOTIDE SEQUENCE [LARGE SCALE GENOMIC DNA]</scope>
    <source>
        <strain evidence="3 4">CBS 962.96</strain>
    </source>
</reference>
<accession>A0A4S8L3L7</accession>
<evidence type="ECO:0000256" key="1">
    <source>
        <dbReference type="PROSITE-ProRule" id="PRU00042"/>
    </source>
</evidence>
<gene>
    <name evidence="3" type="ORF">K435DRAFT_690173</name>
</gene>
<dbReference type="OrthoDB" id="8117402at2759"/>
<name>A0A4S8L3L7_DENBC</name>
<organism evidence="3 4">
    <name type="scientific">Dendrothele bispora (strain CBS 962.96)</name>
    <dbReference type="NCBI Taxonomy" id="1314807"/>
    <lineage>
        <taxon>Eukaryota</taxon>
        <taxon>Fungi</taxon>
        <taxon>Dikarya</taxon>
        <taxon>Basidiomycota</taxon>
        <taxon>Agaricomycotina</taxon>
        <taxon>Agaricomycetes</taxon>
        <taxon>Agaricomycetidae</taxon>
        <taxon>Agaricales</taxon>
        <taxon>Agaricales incertae sedis</taxon>
        <taxon>Dendrothele</taxon>
    </lineage>
</organism>
<evidence type="ECO:0000313" key="4">
    <source>
        <dbReference type="Proteomes" id="UP000297245"/>
    </source>
</evidence>
<proteinExistence type="predicted"/>
<dbReference type="InterPro" id="IPR013087">
    <property type="entry name" value="Znf_C2H2_type"/>
</dbReference>